<dbReference type="AlphaFoldDB" id="A0AAD9MFJ9"/>
<protein>
    <submittedName>
        <fullName evidence="2">Uncharacterized protein</fullName>
    </submittedName>
</protein>
<organism evidence="2 3">
    <name type="scientific">Phyllachora maydis</name>
    <dbReference type="NCBI Taxonomy" id="1825666"/>
    <lineage>
        <taxon>Eukaryota</taxon>
        <taxon>Fungi</taxon>
        <taxon>Dikarya</taxon>
        <taxon>Ascomycota</taxon>
        <taxon>Pezizomycotina</taxon>
        <taxon>Sordariomycetes</taxon>
        <taxon>Sordariomycetidae</taxon>
        <taxon>Phyllachorales</taxon>
        <taxon>Phyllachoraceae</taxon>
        <taxon>Phyllachora</taxon>
    </lineage>
</organism>
<keyword evidence="3" id="KW-1185">Reference proteome</keyword>
<reference evidence="2" key="1">
    <citation type="journal article" date="2023" name="Mol. Plant Microbe Interact.">
        <title>Elucidating the Obligate Nature and Biological Capacity of an Invasive Fungal Corn Pathogen.</title>
        <authorList>
            <person name="MacCready J.S."/>
            <person name="Roggenkamp E.M."/>
            <person name="Gdanetz K."/>
            <person name="Chilvers M.I."/>
        </authorList>
    </citation>
    <scope>NUCLEOTIDE SEQUENCE</scope>
    <source>
        <strain evidence="2">PM02</strain>
    </source>
</reference>
<comment type="caution">
    <text evidence="2">The sequence shown here is derived from an EMBL/GenBank/DDBJ whole genome shotgun (WGS) entry which is preliminary data.</text>
</comment>
<evidence type="ECO:0000313" key="2">
    <source>
        <dbReference type="EMBL" id="KAK2074597.1"/>
    </source>
</evidence>
<evidence type="ECO:0000256" key="1">
    <source>
        <dbReference type="SAM" id="MobiDB-lite"/>
    </source>
</evidence>
<proteinExistence type="predicted"/>
<accession>A0AAD9MFJ9</accession>
<gene>
    <name evidence="2" type="ORF">P8C59_008792</name>
</gene>
<name>A0AAD9MFJ9_9PEZI</name>
<sequence length="72" mass="7915">MTSSRPRDVGGNFSRKGHSSQLSISDPSHHVTETIGTMYGDDDGEFQRPLSFTETPYGVVLQYLRSAEHGGE</sequence>
<dbReference type="Proteomes" id="UP001217918">
    <property type="component" value="Unassembled WGS sequence"/>
</dbReference>
<evidence type="ECO:0000313" key="3">
    <source>
        <dbReference type="Proteomes" id="UP001217918"/>
    </source>
</evidence>
<feature type="region of interest" description="Disordered" evidence="1">
    <location>
        <begin position="1"/>
        <end position="46"/>
    </location>
</feature>
<dbReference type="EMBL" id="JAQQPM010000008">
    <property type="protein sequence ID" value="KAK2074597.1"/>
    <property type="molecule type" value="Genomic_DNA"/>
</dbReference>